<gene>
    <name evidence="1" type="ORF">FGRAMPH1_01T10949</name>
</gene>
<dbReference type="HOGENOM" id="CLU_1992851_0_0_1"/>
<dbReference type="EnsemblFungi" id="CEF77277">
    <property type="protein sequence ID" value="CEF77277"/>
    <property type="gene ID" value="FGRRES_13285"/>
</dbReference>
<dbReference type="KEGG" id="fgr:FGSG_13285"/>
<reference evidence="2 3" key="2">
    <citation type="journal article" date="2010" name="Nature">
        <title>Comparative genomics reveals mobile pathogenicity chromosomes in Fusarium.</title>
        <authorList>
            <person name="Ma L.J."/>
            <person name="van der Does H.C."/>
            <person name="Borkovich K.A."/>
            <person name="Coleman J.J."/>
            <person name="Daboussi M.J."/>
            <person name="Di Pietro A."/>
            <person name="Dufresne M."/>
            <person name="Freitag M."/>
            <person name="Grabherr M."/>
            <person name="Henrissat B."/>
            <person name="Houterman P.M."/>
            <person name="Kang S."/>
            <person name="Shim W.B."/>
            <person name="Woloshuk C."/>
            <person name="Xie X."/>
            <person name="Xu J.R."/>
            <person name="Antoniw J."/>
            <person name="Baker S.E."/>
            <person name="Bluhm B.H."/>
            <person name="Breakspear A."/>
            <person name="Brown D.W."/>
            <person name="Butchko R.A."/>
            <person name="Chapman S."/>
            <person name="Coulson R."/>
            <person name="Coutinho P.M."/>
            <person name="Danchin E.G."/>
            <person name="Diener A."/>
            <person name="Gale L.R."/>
            <person name="Gardiner D.M."/>
            <person name="Goff S."/>
            <person name="Hammond-Kosack K.E."/>
            <person name="Hilburn K."/>
            <person name="Hua-Van A."/>
            <person name="Jonkers W."/>
            <person name="Kazan K."/>
            <person name="Kodira C.D."/>
            <person name="Koehrsen M."/>
            <person name="Kumar L."/>
            <person name="Lee Y.H."/>
            <person name="Li L."/>
            <person name="Manners J.M."/>
            <person name="Miranda-Saavedra D."/>
            <person name="Mukherjee M."/>
            <person name="Park G."/>
            <person name="Park J."/>
            <person name="Park S.Y."/>
            <person name="Proctor R.H."/>
            <person name="Regev A."/>
            <person name="Ruiz-Roldan M.C."/>
            <person name="Sain D."/>
            <person name="Sakthikumar S."/>
            <person name="Sykes S."/>
            <person name="Schwartz D.C."/>
            <person name="Turgeon B.G."/>
            <person name="Wapinski I."/>
            <person name="Yoder O."/>
            <person name="Young S."/>
            <person name="Zeng Q."/>
            <person name="Zhou S."/>
            <person name="Galagan J."/>
            <person name="Cuomo C.A."/>
            <person name="Kistler H.C."/>
            <person name="Rep M."/>
        </authorList>
    </citation>
    <scope>GENOME REANNOTATION</scope>
    <source>
        <strain evidence="3">ATCC MYA-4620 / CBS 123657 / FGSC 9075 / NRRL 31084 / PH-1</strain>
        <strain evidence="2">PH-1 / ATCC MYA-4620 / FGSC 9075 / NRRL 31084</strain>
    </source>
</reference>
<dbReference type="VEuPathDB" id="FungiDB:FGRAMPH1_01G10949"/>
<organism evidence="1 3">
    <name type="scientific">Gibberella zeae (strain ATCC MYA-4620 / CBS 123657 / FGSC 9075 / NRRL 31084 / PH-1)</name>
    <name type="common">Wheat head blight fungus</name>
    <name type="synonym">Fusarium graminearum</name>
    <dbReference type="NCBI Taxonomy" id="229533"/>
    <lineage>
        <taxon>Eukaryota</taxon>
        <taxon>Fungi</taxon>
        <taxon>Dikarya</taxon>
        <taxon>Ascomycota</taxon>
        <taxon>Pezizomycotina</taxon>
        <taxon>Sordariomycetes</taxon>
        <taxon>Hypocreomycetidae</taxon>
        <taxon>Hypocreales</taxon>
        <taxon>Nectriaceae</taxon>
        <taxon>Fusarium</taxon>
    </lineage>
</organism>
<name>I1S8V7_GIBZE</name>
<keyword evidence="3" id="KW-1185">Reference proteome</keyword>
<reference evidence="2" key="4">
    <citation type="submission" date="2017-01" db="UniProtKB">
        <authorList>
            <consortium name="EnsemblFungi"/>
        </authorList>
    </citation>
    <scope>IDENTIFICATION</scope>
    <source>
        <strain evidence="2">PH-1 / ATCC MYA-4620 / FGSC 9075 / NRRL 31084</strain>
    </source>
</reference>
<evidence type="ECO:0000313" key="3">
    <source>
        <dbReference type="Proteomes" id="UP000070720"/>
    </source>
</evidence>
<sequence>MKERDFTNRLARFIRCCLSTSCERNPISRLTARIMSLKEQLLFQPTSVSEYARRISSSATLNRPVTRFRRSEVTALYGDNTLYTNHTNHHYKDHCFVQMSCYVTDGEFNQWEYCGEPNPSRRAME</sequence>
<protein>
    <submittedName>
        <fullName evidence="1">Chromosome 2, complete genome</fullName>
    </submittedName>
</protein>
<dbReference type="AlphaFoldDB" id="I1S8V7"/>
<reference evidence="2 3" key="1">
    <citation type="journal article" date="2007" name="Science">
        <title>The Fusarium graminearum genome reveals a link between localized polymorphism and pathogen specialization.</title>
        <authorList>
            <person name="Cuomo C.A."/>
            <person name="Gueldener U."/>
            <person name="Xu J.-R."/>
            <person name="Trail F."/>
            <person name="Turgeon B.G."/>
            <person name="Di Pietro A."/>
            <person name="Walton J.D."/>
            <person name="Ma L.-J."/>
            <person name="Baker S.E."/>
            <person name="Rep M."/>
            <person name="Adam G."/>
            <person name="Antoniw J."/>
            <person name="Baldwin T."/>
            <person name="Calvo S.E."/>
            <person name="Chang Y.-L."/>
            <person name="DeCaprio D."/>
            <person name="Gale L.R."/>
            <person name="Gnerre S."/>
            <person name="Goswami R.S."/>
            <person name="Hammond-Kosack K."/>
            <person name="Harris L.J."/>
            <person name="Hilburn K."/>
            <person name="Kennell J.C."/>
            <person name="Kroken S."/>
            <person name="Magnuson J.K."/>
            <person name="Mannhaupt G."/>
            <person name="Mauceli E.W."/>
            <person name="Mewes H.-W."/>
            <person name="Mitterbauer R."/>
            <person name="Muehlbauer G."/>
            <person name="Muensterkoetter M."/>
            <person name="Nelson D."/>
            <person name="O'Donnell K."/>
            <person name="Ouellet T."/>
            <person name="Qi W."/>
            <person name="Quesneville H."/>
            <person name="Roncero M.I.G."/>
            <person name="Seong K.-Y."/>
            <person name="Tetko I.V."/>
            <person name="Urban M."/>
            <person name="Waalwijk C."/>
            <person name="Ward T.J."/>
            <person name="Yao J."/>
            <person name="Birren B.W."/>
            <person name="Kistler H.C."/>
        </authorList>
    </citation>
    <scope>NUCLEOTIDE SEQUENCE [LARGE SCALE GENOMIC DNA]</scope>
    <source>
        <strain evidence="3">ATCC MYA-4620 / CBS 123657 / FGSC 9075 / NRRL 31084 / PH-1</strain>
        <strain evidence="2">PH-1 / ATCC MYA-4620 / FGSC 9075 / NRRL 31084</strain>
    </source>
</reference>
<evidence type="ECO:0000313" key="1">
    <source>
        <dbReference type="EMBL" id="CEF77277.1"/>
    </source>
</evidence>
<accession>A0A098DFQ3</accession>
<accession>I1S8V7</accession>
<evidence type="ECO:0000313" key="2">
    <source>
        <dbReference type="EnsemblFungi" id="CEF77277"/>
    </source>
</evidence>
<dbReference type="RefSeq" id="XP_011319878.1">
    <property type="nucleotide sequence ID" value="XM_011321576.1"/>
</dbReference>
<dbReference type="Proteomes" id="UP000070720">
    <property type="component" value="Chromosome 2"/>
</dbReference>
<proteinExistence type="predicted"/>
<dbReference type="EMBL" id="HG970333">
    <property type="protein sequence ID" value="CEF77277.1"/>
    <property type="molecule type" value="Genomic_DNA"/>
</dbReference>
<reference evidence="1 3" key="3">
    <citation type="journal article" date="2015" name="BMC Genomics">
        <title>The completed genome sequence of the pathogenic ascomycete fungus Fusarium graminearum.</title>
        <authorList>
            <person name="King R."/>
            <person name="Urban M."/>
            <person name="Hammond-Kosack M.C."/>
            <person name="Hassani-Pak K."/>
            <person name="Hammond-Kosack K.E."/>
        </authorList>
    </citation>
    <scope>NUCLEOTIDE SEQUENCE [LARGE SCALE GENOMIC DNA]</scope>
    <source>
        <strain evidence="3">ATCC MYA-4620 / CBS 123657 / FGSC 9075 / NRRL 31084 / PH-1</strain>
        <strain evidence="1">PH-1</strain>
    </source>
</reference>
<dbReference type="InParanoid" id="I1S8V7"/>